<gene>
    <name evidence="2" type="ORF">BJZ21_003658</name>
</gene>
<dbReference type="EMBL" id="JACCBG010000001">
    <property type="protein sequence ID" value="NYD43575.1"/>
    <property type="molecule type" value="Genomic_DNA"/>
</dbReference>
<dbReference type="PROSITE" id="PS51186">
    <property type="entry name" value="GNAT"/>
    <property type="match status" value="1"/>
</dbReference>
<dbReference type="RefSeq" id="WP_179665079.1">
    <property type="nucleotide sequence ID" value="NZ_JACCBG010000001.1"/>
</dbReference>
<evidence type="ECO:0000259" key="1">
    <source>
        <dbReference type="PROSITE" id="PS51186"/>
    </source>
</evidence>
<dbReference type="Gene3D" id="3.40.630.30">
    <property type="match status" value="1"/>
</dbReference>
<comment type="caution">
    <text evidence="2">The sequence shown here is derived from an EMBL/GenBank/DDBJ whole genome shotgun (WGS) entry which is preliminary data.</text>
</comment>
<dbReference type="Proteomes" id="UP000535511">
    <property type="component" value="Unassembled WGS sequence"/>
</dbReference>
<accession>A0A7Y9E9D8</accession>
<dbReference type="SUPFAM" id="SSF55729">
    <property type="entry name" value="Acyl-CoA N-acyltransferases (Nat)"/>
    <property type="match status" value="1"/>
</dbReference>
<organism evidence="2 3">
    <name type="scientific">Nocardioides panaciterrulae</name>
    <dbReference type="NCBI Taxonomy" id="661492"/>
    <lineage>
        <taxon>Bacteria</taxon>
        <taxon>Bacillati</taxon>
        <taxon>Actinomycetota</taxon>
        <taxon>Actinomycetes</taxon>
        <taxon>Propionibacteriales</taxon>
        <taxon>Nocardioidaceae</taxon>
        <taxon>Nocardioides</taxon>
    </lineage>
</organism>
<keyword evidence="3" id="KW-1185">Reference proteome</keyword>
<feature type="domain" description="N-acetyltransferase" evidence="1">
    <location>
        <begin position="12"/>
        <end position="150"/>
    </location>
</feature>
<dbReference type="GO" id="GO:0016747">
    <property type="term" value="F:acyltransferase activity, transferring groups other than amino-acyl groups"/>
    <property type="evidence" value="ECO:0007669"/>
    <property type="project" value="InterPro"/>
</dbReference>
<evidence type="ECO:0000313" key="3">
    <source>
        <dbReference type="Proteomes" id="UP000535511"/>
    </source>
</evidence>
<proteinExistence type="predicted"/>
<protein>
    <submittedName>
        <fullName evidence="2">ElaA protein</fullName>
    </submittedName>
</protein>
<dbReference type="AlphaFoldDB" id="A0A7Y9E9D8"/>
<dbReference type="InterPro" id="IPR016181">
    <property type="entry name" value="Acyl_CoA_acyltransferase"/>
</dbReference>
<dbReference type="Pfam" id="PF13673">
    <property type="entry name" value="Acetyltransf_10"/>
    <property type="match status" value="1"/>
</dbReference>
<evidence type="ECO:0000313" key="2">
    <source>
        <dbReference type="EMBL" id="NYD43575.1"/>
    </source>
</evidence>
<name>A0A7Y9E9D8_9ACTN</name>
<dbReference type="InterPro" id="IPR000182">
    <property type="entry name" value="GNAT_dom"/>
</dbReference>
<sequence>MRPGPRPAVVAVGFDDLDARTAYDVWRLRQSVFVVEQECPYPDLDGRDVEPGTRHVLLSDETGALCGYARVLDDGDAWRIGRVLLAPALRGRGGSDPLMRAALAQCPDRDVVLDAQSPLAGWYASYGFVVAGPEFVEDGIPHVPMRLPRAR</sequence>
<reference evidence="2 3" key="1">
    <citation type="submission" date="2020-07" db="EMBL/GenBank/DDBJ databases">
        <title>Sequencing the genomes of 1000 actinobacteria strains.</title>
        <authorList>
            <person name="Klenk H.-P."/>
        </authorList>
    </citation>
    <scope>NUCLEOTIDE SEQUENCE [LARGE SCALE GENOMIC DNA]</scope>
    <source>
        <strain evidence="2 3">DSM 21350</strain>
    </source>
</reference>